<organism evidence="1 2">
    <name type="scientific">Sulfitobacter sediminilitoris</name>
    <dbReference type="NCBI Taxonomy" id="2698830"/>
    <lineage>
        <taxon>Bacteria</taxon>
        <taxon>Pseudomonadati</taxon>
        <taxon>Pseudomonadota</taxon>
        <taxon>Alphaproteobacteria</taxon>
        <taxon>Rhodobacterales</taxon>
        <taxon>Roseobacteraceae</taxon>
        <taxon>Sulfitobacter</taxon>
    </lineage>
</organism>
<dbReference type="RefSeq" id="WP_164352674.1">
    <property type="nucleotide sequence ID" value="NZ_JAABNT010000002.1"/>
</dbReference>
<evidence type="ECO:0000313" key="1">
    <source>
        <dbReference type="EMBL" id="NEK21852.1"/>
    </source>
</evidence>
<dbReference type="AlphaFoldDB" id="A0A6P0C6V7"/>
<dbReference type="EMBL" id="JAABNT010000002">
    <property type="protein sequence ID" value="NEK21852.1"/>
    <property type="molecule type" value="Genomic_DNA"/>
</dbReference>
<comment type="caution">
    <text evidence="1">The sequence shown here is derived from an EMBL/GenBank/DDBJ whole genome shotgun (WGS) entry which is preliminary data.</text>
</comment>
<dbReference type="PANTHER" id="PTHR13812">
    <property type="entry name" value="KETIMINE REDUCTASE MU-CRYSTALLIN"/>
    <property type="match status" value="1"/>
</dbReference>
<proteinExistence type="predicted"/>
<dbReference type="PIRSF" id="PIRSF001439">
    <property type="entry name" value="CryM"/>
    <property type="match status" value="1"/>
</dbReference>
<evidence type="ECO:0000313" key="2">
    <source>
        <dbReference type="Proteomes" id="UP000468591"/>
    </source>
</evidence>
<dbReference type="SUPFAM" id="SSF51735">
    <property type="entry name" value="NAD(P)-binding Rossmann-fold domains"/>
    <property type="match status" value="1"/>
</dbReference>
<dbReference type="GO" id="GO:0005737">
    <property type="term" value="C:cytoplasm"/>
    <property type="evidence" value="ECO:0007669"/>
    <property type="project" value="TreeGrafter"/>
</dbReference>
<reference evidence="1 2" key="1">
    <citation type="submission" date="2020-01" db="EMBL/GenBank/DDBJ databases">
        <title>Sulfitobacter sediminilitoris sp. nov., isolated from a tidal flat.</title>
        <authorList>
            <person name="Park S."/>
            <person name="Yoon J.-H."/>
        </authorList>
    </citation>
    <scope>NUCLEOTIDE SEQUENCE [LARGE SCALE GENOMIC DNA]</scope>
    <source>
        <strain evidence="1 2">JBTF-M27</strain>
    </source>
</reference>
<gene>
    <name evidence="1" type="ORF">GV827_05475</name>
</gene>
<keyword evidence="2" id="KW-1185">Reference proteome</keyword>
<protein>
    <submittedName>
        <fullName evidence="1">Ornithine cyclodeaminase family protein</fullName>
    </submittedName>
</protein>
<dbReference type="Pfam" id="PF02423">
    <property type="entry name" value="OCD_Mu_crystall"/>
    <property type="match status" value="1"/>
</dbReference>
<name>A0A6P0C6V7_9RHOB</name>
<accession>A0A6P0C6V7</accession>
<dbReference type="InterPro" id="IPR023401">
    <property type="entry name" value="ODC_N"/>
</dbReference>
<dbReference type="PANTHER" id="PTHR13812:SF19">
    <property type="entry name" value="KETIMINE REDUCTASE MU-CRYSTALLIN"/>
    <property type="match status" value="1"/>
</dbReference>
<dbReference type="Proteomes" id="UP000468591">
    <property type="component" value="Unassembled WGS sequence"/>
</dbReference>
<dbReference type="Gene3D" id="3.30.1780.10">
    <property type="entry name" value="ornithine cyclodeaminase, domain 1"/>
    <property type="match status" value="1"/>
</dbReference>
<dbReference type="InterPro" id="IPR036291">
    <property type="entry name" value="NAD(P)-bd_dom_sf"/>
</dbReference>
<dbReference type="Gene3D" id="3.40.50.720">
    <property type="entry name" value="NAD(P)-binding Rossmann-like Domain"/>
    <property type="match status" value="1"/>
</dbReference>
<sequence>MYQRLGQTSKKQSVTKKGDVMASEEPLLFLSDQDLEALNIQPSEVADAIESALIAKADGRLHTSPKTAILPGDGRYAMSTLAVGEDGFIVVKQVTVCPDNPAKGLPAINGAIMVMDAQTGVLRAVLGANWITAVRTAALSAVAARRLADPYAETVAFVGAGVQAHAHLAAFSEMFPLKSICVFGRGQSNVDKLCRKAREMGLDAEACTDAKDALRKADLIVTSVTLDYSIKPFLDARWLKKNAFAAITDACIPWLPDSMAAFKTVIVDDRKQELESEKPMLPYDLITGDLTELVSNQTDNDRVDRPAVFAFRGISLGDYAAATLAVRRATSIKA</sequence>
<dbReference type="InterPro" id="IPR003462">
    <property type="entry name" value="ODC_Mu_crystall"/>
</dbReference>